<protein>
    <recommendedName>
        <fullName evidence="4">Reverse transcriptase Ty1/copia-type domain-containing protein</fullName>
    </recommendedName>
</protein>
<dbReference type="EMBL" id="PGOL01001586">
    <property type="protein sequence ID" value="PKI56669.1"/>
    <property type="molecule type" value="Genomic_DNA"/>
</dbReference>
<accession>A0A2I0JK76</accession>
<evidence type="ECO:0008006" key="4">
    <source>
        <dbReference type="Google" id="ProtNLM"/>
    </source>
</evidence>
<evidence type="ECO:0000256" key="1">
    <source>
        <dbReference type="SAM" id="MobiDB-lite"/>
    </source>
</evidence>
<keyword evidence="3" id="KW-1185">Reference proteome</keyword>
<name>A0A2I0JK76_PUNGR</name>
<comment type="caution">
    <text evidence="2">The sequence shown here is derived from an EMBL/GenBank/DDBJ whole genome shotgun (WGS) entry which is preliminary data.</text>
</comment>
<feature type="non-terminal residue" evidence="2">
    <location>
        <position position="1"/>
    </location>
</feature>
<dbReference type="AlphaFoldDB" id="A0A2I0JK76"/>
<dbReference type="Proteomes" id="UP000233551">
    <property type="component" value="Unassembled WGS sequence"/>
</dbReference>
<gene>
    <name evidence="2" type="ORF">CRG98_022919</name>
</gene>
<organism evidence="2 3">
    <name type="scientific">Punica granatum</name>
    <name type="common">Pomegranate</name>
    <dbReference type="NCBI Taxonomy" id="22663"/>
    <lineage>
        <taxon>Eukaryota</taxon>
        <taxon>Viridiplantae</taxon>
        <taxon>Streptophyta</taxon>
        <taxon>Embryophyta</taxon>
        <taxon>Tracheophyta</taxon>
        <taxon>Spermatophyta</taxon>
        <taxon>Magnoliopsida</taxon>
        <taxon>eudicotyledons</taxon>
        <taxon>Gunneridae</taxon>
        <taxon>Pentapetalae</taxon>
        <taxon>rosids</taxon>
        <taxon>malvids</taxon>
        <taxon>Myrtales</taxon>
        <taxon>Lythraceae</taxon>
        <taxon>Punica</taxon>
    </lineage>
</organism>
<dbReference type="STRING" id="22663.A0A2I0JK76"/>
<feature type="region of interest" description="Disordered" evidence="1">
    <location>
        <begin position="29"/>
        <end position="66"/>
    </location>
</feature>
<evidence type="ECO:0000313" key="3">
    <source>
        <dbReference type="Proteomes" id="UP000233551"/>
    </source>
</evidence>
<sequence>DLASKTLIGAGELFGVGGAVYCLRRREEADVQPDENTIEDQLNEPTISMDLSDCSDQEEQQGEPLDCNDQGEQLGGHARLPRVIKIPAKFKDFVMSATSSSAPHLSPRANTSSGTVHPLQTHISYARLSNNHCGFIAAIDDHEETRTFSQAMKDARWREAMAREIEALEDNSTWSIQPLPPEKKATNCKWIYNLTTTPIGVLRGTRLGSWEGIYSS</sequence>
<proteinExistence type="predicted"/>
<reference evidence="2 3" key="1">
    <citation type="submission" date="2017-11" db="EMBL/GenBank/DDBJ databases">
        <title>De-novo sequencing of pomegranate (Punica granatum L.) genome.</title>
        <authorList>
            <person name="Akparov Z."/>
            <person name="Amiraslanov A."/>
            <person name="Hajiyeva S."/>
            <person name="Abbasov M."/>
            <person name="Kaur K."/>
            <person name="Hamwieh A."/>
            <person name="Solovyev V."/>
            <person name="Salamov A."/>
            <person name="Braich B."/>
            <person name="Kosarev P."/>
            <person name="Mahmoud A."/>
            <person name="Hajiyev E."/>
            <person name="Babayeva S."/>
            <person name="Izzatullayeva V."/>
            <person name="Mammadov A."/>
            <person name="Mammadov A."/>
            <person name="Sharifova S."/>
            <person name="Ojaghi J."/>
            <person name="Eynullazada K."/>
            <person name="Bayramov B."/>
            <person name="Abdulazimova A."/>
            <person name="Shahmuradov I."/>
        </authorList>
    </citation>
    <scope>NUCLEOTIDE SEQUENCE [LARGE SCALE GENOMIC DNA]</scope>
    <source>
        <strain evidence="3">cv. AG2017</strain>
        <tissue evidence="2">Leaf</tissue>
    </source>
</reference>
<evidence type="ECO:0000313" key="2">
    <source>
        <dbReference type="EMBL" id="PKI56669.1"/>
    </source>
</evidence>
<feature type="compositionally biased region" description="Acidic residues" evidence="1">
    <location>
        <begin position="30"/>
        <end position="42"/>
    </location>
</feature>